<proteinExistence type="predicted"/>
<reference evidence="3" key="2">
    <citation type="submission" date="2020-12" db="EMBL/GenBank/DDBJ databases">
        <title>New Spironucleus salmonicida genome in near-complete chromosomes.</title>
        <authorList>
            <person name="Xu F."/>
            <person name="Kurt Z."/>
            <person name="Jimenez-Gonzalez A."/>
            <person name="Astvaldsson A."/>
            <person name="Andersson J.O."/>
            <person name="Svard S.G."/>
        </authorList>
    </citation>
    <scope>NUCLEOTIDE SEQUENCE</scope>
    <source>
        <strain evidence="3">ATCC 50377</strain>
    </source>
</reference>
<feature type="region of interest" description="Disordered" evidence="1">
    <location>
        <begin position="238"/>
        <end position="272"/>
    </location>
</feature>
<organism evidence="2">
    <name type="scientific">Spironucleus salmonicida</name>
    <dbReference type="NCBI Taxonomy" id="348837"/>
    <lineage>
        <taxon>Eukaryota</taxon>
        <taxon>Metamonada</taxon>
        <taxon>Diplomonadida</taxon>
        <taxon>Hexamitidae</taxon>
        <taxon>Hexamitinae</taxon>
        <taxon>Spironucleus</taxon>
    </lineage>
</organism>
<name>V6LK84_9EUKA</name>
<feature type="compositionally biased region" description="Polar residues" evidence="1">
    <location>
        <begin position="1"/>
        <end position="11"/>
    </location>
</feature>
<sequence>MISTTSISISNYEDKTTNPPTTPRSLLACKRAGIFPEDIIHIPFSAFLQKHHHQKIAELYFNEYEQDRQQDLQNAKQAYSELNSNGITESEYIIMGRPKQLEKYVQEFAKPLGVDSSAVNAASERAEQEIRRANQRFAAIAEFQAQKAEERVRKNEELQLRIAEREAEEQKRIKEAMTMSIEKQKKSLEERQQRDQQFQLKLEEIRKQSQKKMLIIETRLEDFRINIQRENELKRLQREERKEKAQQHFLASVQQKEEKQKIKRQEEDQRSYEREMTITARIESFRQQQAEKQQLIQEKVIQNEQEIAKKKQDQSIALQEKMEQSSVYYAKTMEEKMIILHEKDIIRQQKIEEAAALLKQQQEAKRKNLFQKEHDAEIKYSVYHEDVLMQEKLRKTQQLIENDKRAKRAVRLAQQEQFEREQKSMAMQRRLELISDKEAQQKAQTLGLIQAKTRMEAMKLKEEYERLFKKKSPSSVNERPGTGSQQLKSSTTMRSVPSAQKSAVQRQSSGPKKSQTEILQNQNKEMQTLQQSEKIAEQGRKRQLADAQSDDERAKLMQQFAQDRKQAADQMRALNEKHKKQLDRERV</sequence>
<feature type="region of interest" description="Disordered" evidence="1">
    <location>
        <begin position="468"/>
        <end position="587"/>
    </location>
</feature>
<evidence type="ECO:0000256" key="1">
    <source>
        <dbReference type="SAM" id="MobiDB-lite"/>
    </source>
</evidence>
<dbReference type="EMBL" id="KI546101">
    <property type="protein sequence ID" value="EST44962.1"/>
    <property type="molecule type" value="Genomic_DNA"/>
</dbReference>
<dbReference type="VEuPathDB" id="GiardiaDB:SS50377_25417"/>
<protein>
    <recommendedName>
        <fullName evidence="5">Trichohyalin</fullName>
    </recommendedName>
</protein>
<feature type="region of interest" description="Disordered" evidence="1">
    <location>
        <begin position="1"/>
        <end position="23"/>
    </location>
</feature>
<feature type="compositionally biased region" description="Polar residues" evidence="1">
    <location>
        <begin position="473"/>
        <end position="533"/>
    </location>
</feature>
<dbReference type="EMBL" id="AUWU02000005">
    <property type="protein sequence ID" value="KAH0573297.1"/>
    <property type="molecule type" value="Genomic_DNA"/>
</dbReference>
<dbReference type="OrthoDB" id="200110at2759"/>
<evidence type="ECO:0000313" key="2">
    <source>
        <dbReference type="EMBL" id="EST44962.1"/>
    </source>
</evidence>
<keyword evidence="4" id="KW-1185">Reference proteome</keyword>
<evidence type="ECO:0000313" key="3">
    <source>
        <dbReference type="EMBL" id="KAH0573297.1"/>
    </source>
</evidence>
<evidence type="ECO:0000313" key="4">
    <source>
        <dbReference type="Proteomes" id="UP000018208"/>
    </source>
</evidence>
<accession>V6LK84</accession>
<evidence type="ECO:0008006" key="5">
    <source>
        <dbReference type="Google" id="ProtNLM"/>
    </source>
</evidence>
<dbReference type="Proteomes" id="UP000018208">
    <property type="component" value="Unassembled WGS sequence"/>
</dbReference>
<dbReference type="AlphaFoldDB" id="V6LK84"/>
<gene>
    <name evidence="2" type="ORF">SS50377_14980</name>
    <name evidence="3" type="ORF">SS50377_25417</name>
</gene>
<reference evidence="2 3" key="1">
    <citation type="journal article" date="2014" name="PLoS Genet.">
        <title>The Genome of Spironucleus salmonicida Highlights a Fish Pathogen Adapted to Fluctuating Environments.</title>
        <authorList>
            <person name="Xu F."/>
            <person name="Jerlstrom-Hultqvist J."/>
            <person name="Einarsson E."/>
            <person name="Astvaldsson A."/>
            <person name="Svard S.G."/>
            <person name="Andersson J.O."/>
        </authorList>
    </citation>
    <scope>NUCLEOTIDE SEQUENCE</scope>
    <source>
        <strain evidence="3">ATCC 50377</strain>
    </source>
</reference>
<feature type="compositionally biased region" description="Basic and acidic residues" evidence="1">
    <location>
        <begin position="255"/>
        <end position="272"/>
    </location>
</feature>
<feature type="compositionally biased region" description="Basic and acidic residues" evidence="1">
    <location>
        <begin position="534"/>
        <end position="555"/>
    </location>
</feature>